<gene>
    <name evidence="2" type="ORF">LCGC14_2840650</name>
</gene>
<evidence type="ECO:0000256" key="1">
    <source>
        <dbReference type="SAM" id="MobiDB-lite"/>
    </source>
</evidence>
<dbReference type="AlphaFoldDB" id="A0A0F8YBG1"/>
<proteinExistence type="predicted"/>
<organism evidence="2">
    <name type="scientific">marine sediment metagenome</name>
    <dbReference type="NCBI Taxonomy" id="412755"/>
    <lineage>
        <taxon>unclassified sequences</taxon>
        <taxon>metagenomes</taxon>
        <taxon>ecological metagenomes</taxon>
    </lineage>
</organism>
<dbReference type="EMBL" id="LAZR01054359">
    <property type="protein sequence ID" value="KKK78728.1"/>
    <property type="molecule type" value="Genomic_DNA"/>
</dbReference>
<protein>
    <submittedName>
        <fullName evidence="2">Uncharacterized protein</fullName>
    </submittedName>
</protein>
<reference evidence="2" key="1">
    <citation type="journal article" date="2015" name="Nature">
        <title>Complex archaea that bridge the gap between prokaryotes and eukaryotes.</title>
        <authorList>
            <person name="Spang A."/>
            <person name="Saw J.H."/>
            <person name="Jorgensen S.L."/>
            <person name="Zaremba-Niedzwiedzka K."/>
            <person name="Martijn J."/>
            <person name="Lind A.E."/>
            <person name="van Eijk R."/>
            <person name="Schleper C."/>
            <person name="Guy L."/>
            <person name="Ettema T.J."/>
        </authorList>
    </citation>
    <scope>NUCLEOTIDE SEQUENCE</scope>
</reference>
<name>A0A0F8YBG1_9ZZZZ</name>
<accession>A0A0F8YBG1</accession>
<sequence>MTTQTSSLATAGAPVKENPTGTTTLHIHANFSAQTLSDIALLAKLPQGAVVTHLTGMFGTSNVDSVIKLGWKAPNSSTDNETAFGTHTSSTTDAVTLIDMDVEEIVPVLITFTDSIGQAFAQVYATCSVGSFTDTWSLDLVLQYTMDHNERVN</sequence>
<feature type="region of interest" description="Disordered" evidence="1">
    <location>
        <begin position="1"/>
        <end position="21"/>
    </location>
</feature>
<evidence type="ECO:0000313" key="2">
    <source>
        <dbReference type="EMBL" id="KKK78728.1"/>
    </source>
</evidence>
<comment type="caution">
    <text evidence="2">The sequence shown here is derived from an EMBL/GenBank/DDBJ whole genome shotgun (WGS) entry which is preliminary data.</text>
</comment>